<protein>
    <submittedName>
        <fullName evidence="1">Uncharacterized protein</fullName>
    </submittedName>
</protein>
<dbReference type="CDD" id="cd20745">
    <property type="entry name" value="FIX_RhsA_AHH_HNH-like"/>
    <property type="match status" value="1"/>
</dbReference>
<dbReference type="EMBL" id="LJOY01000274">
    <property type="protein sequence ID" value="OBQ14928.1"/>
    <property type="molecule type" value="Genomic_DNA"/>
</dbReference>
<dbReference type="AlphaFoldDB" id="A0A1B7VF97"/>
<gene>
    <name evidence="1" type="ORF">AN481_20025</name>
</gene>
<sequence length="105" mass="11044">ELAQTAADIAGIVDPTPISDGISAAMSLAKGDYFGAGLSIVSMIPYLGDTIGKPIKAARNGKKILKLRKEIAELIQIIEKRSPAGRKASAKTKDAVAQEIKQVLK</sequence>
<name>A0A1B7VF97_APHFL</name>
<evidence type="ECO:0000313" key="1">
    <source>
        <dbReference type="EMBL" id="OBQ14928.1"/>
    </source>
</evidence>
<comment type="caution">
    <text evidence="1">The sequence shown here is derived from an EMBL/GenBank/DDBJ whole genome shotgun (WGS) entry which is preliminary data.</text>
</comment>
<feature type="non-terminal residue" evidence="1">
    <location>
        <position position="1"/>
    </location>
</feature>
<reference evidence="1 2" key="1">
    <citation type="submission" date="2015-09" db="EMBL/GenBank/DDBJ databases">
        <title>Whole genome shotgun sequence assembly of Aphanizomenon flos-aquae UKL13.</title>
        <authorList>
            <person name="Driscoll C."/>
        </authorList>
    </citation>
    <scope>NUCLEOTIDE SEQUENCE [LARGE SCALE GENOMIC DNA]</scope>
    <source>
        <strain evidence="1">MDT13</strain>
    </source>
</reference>
<proteinExistence type="predicted"/>
<accession>A0A1B7VF97</accession>
<dbReference type="Proteomes" id="UP000092382">
    <property type="component" value="Unassembled WGS sequence"/>
</dbReference>
<evidence type="ECO:0000313" key="2">
    <source>
        <dbReference type="Proteomes" id="UP000092382"/>
    </source>
</evidence>
<feature type="non-terminal residue" evidence="1">
    <location>
        <position position="105"/>
    </location>
</feature>
<organism evidence="1 2">
    <name type="scientific">Aphanizomenon flos-aquae LD13</name>
    <dbReference type="NCBI Taxonomy" id="1710894"/>
    <lineage>
        <taxon>Bacteria</taxon>
        <taxon>Bacillati</taxon>
        <taxon>Cyanobacteriota</taxon>
        <taxon>Cyanophyceae</taxon>
        <taxon>Nostocales</taxon>
        <taxon>Aphanizomenonaceae</taxon>
        <taxon>Aphanizomenon</taxon>
    </lineage>
</organism>